<organism evidence="9 10">
    <name type="scientific">Streptomyces griseoaurantiacus</name>
    <dbReference type="NCBI Taxonomy" id="68213"/>
    <lineage>
        <taxon>Bacteria</taxon>
        <taxon>Bacillati</taxon>
        <taxon>Actinomycetota</taxon>
        <taxon>Actinomycetes</taxon>
        <taxon>Kitasatosporales</taxon>
        <taxon>Streptomycetaceae</taxon>
        <taxon>Streptomyces</taxon>
        <taxon>Streptomyces aurantiacus group</taxon>
    </lineage>
</organism>
<reference evidence="9 10" key="1">
    <citation type="submission" date="2020-07" db="EMBL/GenBank/DDBJ databases">
        <title>Differential regulation of undecylprodigiosin biosynthesis in the yeast-scavenging Streptomyces strain MBK6.</title>
        <authorList>
            <person name="Baral B."/>
            <person name="Siitonen V."/>
            <person name="Laughlin M."/>
            <person name="Yamada K."/>
            <person name="Ilomaeki M."/>
            <person name="Metsae-Ketelae M."/>
            <person name="Niemi J."/>
        </authorList>
    </citation>
    <scope>NUCLEOTIDE SEQUENCE [LARGE SCALE GENOMIC DNA]</scope>
    <source>
        <strain evidence="9 10">MBK6</strain>
    </source>
</reference>
<dbReference type="Proteomes" id="UP000587608">
    <property type="component" value="Unassembled WGS sequence"/>
</dbReference>
<feature type="transmembrane region" description="Helical" evidence="8">
    <location>
        <begin position="204"/>
        <end position="226"/>
    </location>
</feature>
<feature type="transmembrane region" description="Helical" evidence="8">
    <location>
        <begin position="147"/>
        <end position="168"/>
    </location>
</feature>
<evidence type="ECO:0000313" key="10">
    <source>
        <dbReference type="Proteomes" id="UP000587608"/>
    </source>
</evidence>
<feature type="transmembrane region" description="Helical" evidence="8">
    <location>
        <begin position="265"/>
        <end position="282"/>
    </location>
</feature>
<comment type="similarity">
    <text evidence="2">Belongs to the autoinducer-2 exporter (AI-2E) (TC 2.A.86) family.</text>
</comment>
<keyword evidence="5 8" id="KW-0812">Transmembrane</keyword>
<feature type="transmembrane region" description="Helical" evidence="8">
    <location>
        <begin position="35"/>
        <end position="56"/>
    </location>
</feature>
<evidence type="ECO:0000256" key="7">
    <source>
        <dbReference type="ARBA" id="ARBA00023136"/>
    </source>
</evidence>
<proteinExistence type="inferred from homology"/>
<dbReference type="PANTHER" id="PTHR21716">
    <property type="entry name" value="TRANSMEMBRANE PROTEIN"/>
    <property type="match status" value="1"/>
</dbReference>
<feature type="transmembrane region" description="Helical" evidence="8">
    <location>
        <begin position="302"/>
        <end position="333"/>
    </location>
</feature>
<name>A0A7W2DWU0_9ACTN</name>
<protein>
    <submittedName>
        <fullName evidence="9">AI-2E family transporter</fullName>
    </submittedName>
</protein>
<evidence type="ECO:0000256" key="8">
    <source>
        <dbReference type="SAM" id="Phobius"/>
    </source>
</evidence>
<evidence type="ECO:0000256" key="3">
    <source>
        <dbReference type="ARBA" id="ARBA00022448"/>
    </source>
</evidence>
<sequence length="341" mass="34827">MQVLPDPVRRLAAWCVVALLVAGVGWVVVELGRVFRPAVVPVLLALLGSALLAPLHRRLVGVGVHRSLSAFVTCVAVVAVVGGALFIVVSALVDNGAQIVDSVRRAAQSLTDRLGSSGTSVDSLSEEARKLAGRFGGSAVSGVVTGVGYISETVATAVLALLLVFFFLRDGDRAVGGLRGLSPYGSADTVEAVARRAFRAVEGFMRGTTFIALIDAALITAGLLGLRVPGAVGLGALVFVGAYIPYLGAFLSGAVAVLVAFADRGFAVAVWALGLIVAVQLIEGHVLQPVIQSRTVRMHPAVVLVALAAGASVAGILGLLLAVPLAAAVSGAVHEVRDRTR</sequence>
<dbReference type="GeneID" id="96785908"/>
<gene>
    <name evidence="9" type="ORF">H1X69_23960</name>
</gene>
<dbReference type="AlphaFoldDB" id="A0A7W2DWU0"/>
<evidence type="ECO:0000256" key="1">
    <source>
        <dbReference type="ARBA" id="ARBA00004651"/>
    </source>
</evidence>
<keyword evidence="3" id="KW-0813">Transport</keyword>
<evidence type="ECO:0000256" key="6">
    <source>
        <dbReference type="ARBA" id="ARBA00022989"/>
    </source>
</evidence>
<dbReference type="InterPro" id="IPR002549">
    <property type="entry name" value="AI-2E-like"/>
</dbReference>
<dbReference type="GO" id="GO:0005886">
    <property type="term" value="C:plasma membrane"/>
    <property type="evidence" value="ECO:0007669"/>
    <property type="project" value="UniProtKB-SubCell"/>
</dbReference>
<evidence type="ECO:0000256" key="2">
    <source>
        <dbReference type="ARBA" id="ARBA00009773"/>
    </source>
</evidence>
<feature type="transmembrane region" description="Helical" evidence="8">
    <location>
        <begin position="68"/>
        <end position="93"/>
    </location>
</feature>
<keyword evidence="6 8" id="KW-1133">Transmembrane helix</keyword>
<keyword evidence="7 8" id="KW-0472">Membrane</keyword>
<dbReference type="GO" id="GO:0055085">
    <property type="term" value="P:transmembrane transport"/>
    <property type="evidence" value="ECO:0007669"/>
    <property type="project" value="TreeGrafter"/>
</dbReference>
<dbReference type="PANTHER" id="PTHR21716:SF53">
    <property type="entry name" value="PERMEASE PERM-RELATED"/>
    <property type="match status" value="1"/>
</dbReference>
<dbReference type="Pfam" id="PF01594">
    <property type="entry name" value="AI-2E_transport"/>
    <property type="match status" value="1"/>
</dbReference>
<accession>A0A7W2DWU0</accession>
<evidence type="ECO:0000256" key="5">
    <source>
        <dbReference type="ARBA" id="ARBA00022692"/>
    </source>
</evidence>
<comment type="subcellular location">
    <subcellularLocation>
        <location evidence="1">Cell membrane</location>
        <topology evidence="1">Multi-pass membrane protein</topology>
    </subcellularLocation>
</comment>
<evidence type="ECO:0000256" key="4">
    <source>
        <dbReference type="ARBA" id="ARBA00022475"/>
    </source>
</evidence>
<comment type="caution">
    <text evidence="9">The sequence shown here is derived from an EMBL/GenBank/DDBJ whole genome shotgun (WGS) entry which is preliminary data.</text>
</comment>
<keyword evidence="4" id="KW-1003">Cell membrane</keyword>
<feature type="transmembrane region" description="Helical" evidence="8">
    <location>
        <begin position="232"/>
        <end position="258"/>
    </location>
</feature>
<feature type="transmembrane region" description="Helical" evidence="8">
    <location>
        <begin position="12"/>
        <end position="29"/>
    </location>
</feature>
<dbReference type="EMBL" id="JACERG010000017">
    <property type="protein sequence ID" value="MBA5224433.1"/>
    <property type="molecule type" value="Genomic_DNA"/>
</dbReference>
<dbReference type="RefSeq" id="WP_093591283.1">
    <property type="nucleotide sequence ID" value="NZ_BNBP01000027.1"/>
</dbReference>
<evidence type="ECO:0000313" key="9">
    <source>
        <dbReference type="EMBL" id="MBA5224433.1"/>
    </source>
</evidence>